<sequence length="71" mass="8111">MEQAFGNWETFYLKTGRPLPVREQLEAIEKWVSPRTCTDSAGLRSHVDLTEDFPNLYSPYTTVINSGVFSI</sequence>
<proteinExistence type="predicted"/>
<accession>A0A9Q3GUK2</accession>
<comment type="caution">
    <text evidence="1">The sequence shown here is derived from an EMBL/GenBank/DDBJ whole genome shotgun (WGS) entry which is preliminary data.</text>
</comment>
<reference evidence="1" key="1">
    <citation type="submission" date="2021-03" db="EMBL/GenBank/DDBJ databases">
        <title>Draft genome sequence of rust myrtle Austropuccinia psidii MF-1, a brazilian biotype.</title>
        <authorList>
            <person name="Quecine M.C."/>
            <person name="Pachon D.M.R."/>
            <person name="Bonatelli M.L."/>
            <person name="Correr F.H."/>
            <person name="Franceschini L.M."/>
            <person name="Leite T.F."/>
            <person name="Margarido G.R.A."/>
            <person name="Almeida C.A."/>
            <person name="Ferrarezi J.A."/>
            <person name="Labate C.A."/>
        </authorList>
    </citation>
    <scope>NUCLEOTIDE SEQUENCE</scope>
    <source>
        <strain evidence="1">MF-1</strain>
    </source>
</reference>
<protein>
    <submittedName>
        <fullName evidence="1">Uncharacterized protein</fullName>
    </submittedName>
</protein>
<organism evidence="1 2">
    <name type="scientific">Austropuccinia psidii MF-1</name>
    <dbReference type="NCBI Taxonomy" id="1389203"/>
    <lineage>
        <taxon>Eukaryota</taxon>
        <taxon>Fungi</taxon>
        <taxon>Dikarya</taxon>
        <taxon>Basidiomycota</taxon>
        <taxon>Pucciniomycotina</taxon>
        <taxon>Pucciniomycetes</taxon>
        <taxon>Pucciniales</taxon>
        <taxon>Sphaerophragmiaceae</taxon>
        <taxon>Austropuccinia</taxon>
    </lineage>
</organism>
<evidence type="ECO:0000313" key="1">
    <source>
        <dbReference type="EMBL" id="MBW0479877.1"/>
    </source>
</evidence>
<name>A0A9Q3GUK2_9BASI</name>
<dbReference type="EMBL" id="AVOT02005753">
    <property type="protein sequence ID" value="MBW0479877.1"/>
    <property type="molecule type" value="Genomic_DNA"/>
</dbReference>
<evidence type="ECO:0000313" key="2">
    <source>
        <dbReference type="Proteomes" id="UP000765509"/>
    </source>
</evidence>
<dbReference type="Proteomes" id="UP000765509">
    <property type="component" value="Unassembled WGS sequence"/>
</dbReference>
<gene>
    <name evidence="1" type="ORF">O181_019592</name>
</gene>
<dbReference type="AlphaFoldDB" id="A0A9Q3GUK2"/>
<keyword evidence="2" id="KW-1185">Reference proteome</keyword>